<feature type="transmembrane region" description="Helical" evidence="1">
    <location>
        <begin position="142"/>
        <end position="159"/>
    </location>
</feature>
<reference evidence="4" key="1">
    <citation type="submission" date="2016-10" db="EMBL/GenBank/DDBJ databases">
        <authorList>
            <person name="Varghese N."/>
            <person name="Submissions S."/>
        </authorList>
    </citation>
    <scope>NUCLEOTIDE SEQUENCE [LARGE SCALE GENOMIC DNA]</scope>
    <source>
        <strain evidence="4">Mob M</strain>
    </source>
</reference>
<keyword evidence="1" id="KW-1133">Transmembrane helix</keyword>
<proteinExistence type="predicted"/>
<sequence>MKRVVIITLVMMLALMQVAAAATAATLSPLEWDGVKGTDSTQECDDPKFGGDAGIHWVATGHDPAASNYNLTIYVDDVLVEWVSPDGIQGNNVDFYTKYYNWTEVKLNASLEFDGFMDSNADLKISHYCEDGNGGITEIPEFPLIALPVAAIIGLAFFFQRRKE</sequence>
<evidence type="ECO:0000313" key="4">
    <source>
        <dbReference type="Proteomes" id="UP000198535"/>
    </source>
</evidence>
<evidence type="ECO:0000256" key="1">
    <source>
        <dbReference type="SAM" id="Phobius"/>
    </source>
</evidence>
<dbReference type="Pfam" id="PF26596">
    <property type="entry name" value="PEF-CTERM_ARCH"/>
    <property type="match status" value="1"/>
</dbReference>
<dbReference type="RefSeq" id="WP_091934815.1">
    <property type="nucleotide sequence ID" value="NZ_FOUJ01000002.1"/>
</dbReference>
<organism evidence="3 4">
    <name type="scientific">Methanolobus profundi</name>
    <dbReference type="NCBI Taxonomy" id="487685"/>
    <lineage>
        <taxon>Archaea</taxon>
        <taxon>Methanobacteriati</taxon>
        <taxon>Methanobacteriota</taxon>
        <taxon>Stenosarchaea group</taxon>
        <taxon>Methanomicrobia</taxon>
        <taxon>Methanosarcinales</taxon>
        <taxon>Methanosarcinaceae</taxon>
        <taxon>Methanolobus</taxon>
    </lineage>
</organism>
<dbReference type="NCBIfam" id="TIGR03024">
    <property type="entry name" value="arch_PEF_CTERM"/>
    <property type="match status" value="1"/>
</dbReference>
<keyword evidence="1" id="KW-0812">Transmembrane</keyword>
<accession>A0A1I4QX39</accession>
<dbReference type="Proteomes" id="UP000198535">
    <property type="component" value="Unassembled WGS sequence"/>
</dbReference>
<dbReference type="AlphaFoldDB" id="A0A1I4QX39"/>
<keyword evidence="1" id="KW-0472">Membrane</keyword>
<dbReference type="InterPro" id="IPR017474">
    <property type="entry name" value="PEF_CTERM_C"/>
</dbReference>
<gene>
    <name evidence="3" type="ORF">SAMN04488696_1247</name>
</gene>
<protein>
    <submittedName>
        <fullName evidence="3">PEF-CTERM protein sorting domain-containing protein</fullName>
    </submittedName>
</protein>
<feature type="domain" description="PEF-CTERM protein sorting" evidence="2">
    <location>
        <begin position="139"/>
        <end position="163"/>
    </location>
</feature>
<evidence type="ECO:0000313" key="3">
    <source>
        <dbReference type="EMBL" id="SFM44652.1"/>
    </source>
</evidence>
<keyword evidence="4" id="KW-1185">Reference proteome</keyword>
<evidence type="ECO:0000259" key="2">
    <source>
        <dbReference type="Pfam" id="PF26596"/>
    </source>
</evidence>
<name>A0A1I4QX39_9EURY</name>
<dbReference type="EMBL" id="FOUJ01000002">
    <property type="protein sequence ID" value="SFM44652.1"/>
    <property type="molecule type" value="Genomic_DNA"/>
</dbReference>